<evidence type="ECO:0000313" key="1">
    <source>
        <dbReference type="EMBL" id="TRX96527.1"/>
    </source>
</evidence>
<sequence length="829" mass="91439">MSTIPLISQLKSAWQFITGDAEGAKETWHQFTDAWTQHPGQTIADMADSIPLIGHIKGLVHLVRGENDEFWQAEEQATRTLVVMGAGALTVSTGGAAAPIMAGVVAGLAYDGVITGVESARHGRFQPQGYIATGSEAASGDWRGGIFDTVALGVGDGWVGSEGGSGRTTKVYRVEGESYVRSGDNVVWDSNRRLFPDGDGVITDPHKLPTVKYYPKGNKGDGKAVILGLSNHRPSGNMLFLNYGERARADAFYAQRLLQYREAVDHMEARGMEVLHNHHNMKIKSFKIMTRAAKDLQRRAITEPEKAEGLKPYDGVLQVDITKSRGQYGCERRIYSPLLRKAIQGSYKEFTPWLDHLPSRLLQLIVDHQVAYGCVRVVFVALPGSALPALLNSFLESDIANRLATGSSNQPANLTSMPLPLSQFKETAIEQHVQIRDAPVVGLRQAREAKCGRQLQTDTDHGHHFEYLAEFPDGSTHWYPSVLIANDLTEEFEDLSMAHASEVAEITESKGTELTVLRRNNTVDHVHQNQVFWAEDPAEEYLPLHDEEIDGLVKHGHDDEHLDVCVPATLTFRSDWARFETTTAGTTVRRDDAFDAKVYENVTFTNTSIMWGQEHAHRFQRRTIPFVIVNHGAFINITVSHGRDGDRLGDRVGSASVTYAAETYRGSMDSGTAFSRTPLFKMTAKSYAMHLTIDQPSRQTFVPVEKVVWSGTKSASTDGWISTDTTDHTLVMSDSGSSGALLLQSSRDERVFVVVGVHNGVRWCDIVTSISPADSAGKVLAMYYGNGEKAFMRLKTLPEHSVRSAAGTHFRVRFEVAEGHQLTAKFSIS</sequence>
<dbReference type="SUPFAM" id="SSF63724">
    <property type="entry name" value="Cytolysin/lectin"/>
    <property type="match status" value="1"/>
</dbReference>
<reference evidence="2" key="1">
    <citation type="submission" date="2019-06" db="EMBL/GenBank/DDBJ databases">
        <title>Draft genome sequence of the griseofulvin-producing fungus Xylaria cubensis strain G536.</title>
        <authorList>
            <person name="Mead M.E."/>
            <person name="Raja H.A."/>
            <person name="Steenwyk J.L."/>
            <person name="Knowles S.L."/>
            <person name="Oberlies N.H."/>
            <person name="Rokas A."/>
        </authorList>
    </citation>
    <scope>NUCLEOTIDE SEQUENCE [LARGE SCALE GENOMIC DNA]</scope>
    <source>
        <strain evidence="2">G536</strain>
    </source>
</reference>
<gene>
    <name evidence="1" type="ORF">FHL15_002799</name>
</gene>
<dbReference type="Proteomes" id="UP000319160">
    <property type="component" value="Unassembled WGS sequence"/>
</dbReference>
<proteinExistence type="predicted"/>
<dbReference type="Pfam" id="PF07367">
    <property type="entry name" value="FB_lectin"/>
    <property type="match status" value="1"/>
</dbReference>
<name>A0A553I8K0_9PEZI</name>
<dbReference type="PANTHER" id="PTHR34494:SF1">
    <property type="entry name" value="PROTEIN CBG25024"/>
    <property type="match status" value="1"/>
</dbReference>
<accession>A0A553I8K0</accession>
<dbReference type="Gene3D" id="2.60.270.20">
    <property type="entry name" value="Cytolysin/lectin"/>
    <property type="match status" value="1"/>
</dbReference>
<dbReference type="PANTHER" id="PTHR34494">
    <property type="entry name" value="PROTEIN CBG25024"/>
    <property type="match status" value="1"/>
</dbReference>
<protein>
    <submittedName>
        <fullName evidence="1">Uncharacterized protein</fullName>
    </submittedName>
</protein>
<dbReference type="InterPro" id="IPR009960">
    <property type="entry name" value="Fruit_body_lectin_fun"/>
</dbReference>
<dbReference type="EMBL" id="VFLP01000011">
    <property type="protein sequence ID" value="TRX96527.1"/>
    <property type="molecule type" value="Genomic_DNA"/>
</dbReference>
<keyword evidence="2" id="KW-1185">Reference proteome</keyword>
<dbReference type="InterPro" id="IPR015926">
    <property type="entry name" value="Cytolysin/lectin"/>
</dbReference>
<dbReference type="OrthoDB" id="5599852at2759"/>
<dbReference type="AlphaFoldDB" id="A0A553I8K0"/>
<organism evidence="1 2">
    <name type="scientific">Xylaria flabelliformis</name>
    <dbReference type="NCBI Taxonomy" id="2512241"/>
    <lineage>
        <taxon>Eukaryota</taxon>
        <taxon>Fungi</taxon>
        <taxon>Dikarya</taxon>
        <taxon>Ascomycota</taxon>
        <taxon>Pezizomycotina</taxon>
        <taxon>Sordariomycetes</taxon>
        <taxon>Xylariomycetidae</taxon>
        <taxon>Xylariales</taxon>
        <taxon>Xylariaceae</taxon>
        <taxon>Xylaria</taxon>
    </lineage>
</organism>
<comment type="caution">
    <text evidence="1">The sequence shown here is derived from an EMBL/GenBank/DDBJ whole genome shotgun (WGS) entry which is preliminary data.</text>
</comment>
<evidence type="ECO:0000313" key="2">
    <source>
        <dbReference type="Proteomes" id="UP000319160"/>
    </source>
</evidence>